<evidence type="ECO:0000313" key="3">
    <source>
        <dbReference type="EMBL" id="PAX09508.1"/>
    </source>
</evidence>
<dbReference type="Pfam" id="PF00990">
    <property type="entry name" value="GGDEF"/>
    <property type="match status" value="1"/>
</dbReference>
<dbReference type="InterPro" id="IPR043128">
    <property type="entry name" value="Rev_trsase/Diguanyl_cyclase"/>
</dbReference>
<dbReference type="EMBL" id="NSLI01000001">
    <property type="protein sequence ID" value="PAX09508.1"/>
    <property type="molecule type" value="Genomic_DNA"/>
</dbReference>
<dbReference type="Gene3D" id="3.20.20.450">
    <property type="entry name" value="EAL domain"/>
    <property type="match status" value="1"/>
</dbReference>
<dbReference type="PANTHER" id="PTHR33121:SF79">
    <property type="entry name" value="CYCLIC DI-GMP PHOSPHODIESTERASE PDED-RELATED"/>
    <property type="match status" value="1"/>
</dbReference>
<evidence type="ECO:0000313" key="4">
    <source>
        <dbReference type="Proteomes" id="UP000218151"/>
    </source>
</evidence>
<gene>
    <name evidence="3" type="ORF">CKY28_01815</name>
</gene>
<dbReference type="SMART" id="SM00052">
    <property type="entry name" value="EAL"/>
    <property type="match status" value="1"/>
</dbReference>
<comment type="caution">
    <text evidence="3">The sequence shown here is derived from an EMBL/GenBank/DDBJ whole genome shotgun (WGS) entry which is preliminary data.</text>
</comment>
<dbReference type="SMART" id="SM00267">
    <property type="entry name" value="GGDEF"/>
    <property type="match status" value="1"/>
</dbReference>
<accession>A0A2A2SJW6</accession>
<keyword evidence="4" id="KW-1185">Reference proteome</keyword>
<dbReference type="CDD" id="cd01948">
    <property type="entry name" value="EAL"/>
    <property type="match status" value="1"/>
</dbReference>
<dbReference type="InterPro" id="IPR029787">
    <property type="entry name" value="Nucleotide_cyclase"/>
</dbReference>
<dbReference type="Pfam" id="PF00563">
    <property type="entry name" value="EAL"/>
    <property type="match status" value="1"/>
</dbReference>
<dbReference type="SUPFAM" id="SSF52172">
    <property type="entry name" value="CheY-like"/>
    <property type="match status" value="1"/>
</dbReference>
<dbReference type="PROSITE" id="PS50883">
    <property type="entry name" value="EAL"/>
    <property type="match status" value="1"/>
</dbReference>
<dbReference type="InterPro" id="IPR011006">
    <property type="entry name" value="CheY-like_superfamily"/>
</dbReference>
<dbReference type="InterPro" id="IPR000160">
    <property type="entry name" value="GGDEF_dom"/>
</dbReference>
<feature type="domain" description="EAL" evidence="1">
    <location>
        <begin position="278"/>
        <end position="529"/>
    </location>
</feature>
<dbReference type="Proteomes" id="UP000218151">
    <property type="component" value="Unassembled WGS sequence"/>
</dbReference>
<dbReference type="OrthoDB" id="9814202at2"/>
<name>A0A2A2SJW6_9SPHN</name>
<evidence type="ECO:0000259" key="2">
    <source>
        <dbReference type="PROSITE" id="PS50887"/>
    </source>
</evidence>
<proteinExistence type="predicted"/>
<organism evidence="3 4">
    <name type="scientific">Sphingomonas lenta</name>
    <dbReference type="NCBI Taxonomy" id="1141887"/>
    <lineage>
        <taxon>Bacteria</taxon>
        <taxon>Pseudomonadati</taxon>
        <taxon>Pseudomonadota</taxon>
        <taxon>Alphaproteobacteria</taxon>
        <taxon>Sphingomonadales</taxon>
        <taxon>Sphingomonadaceae</taxon>
        <taxon>Sphingomonas</taxon>
    </lineage>
</organism>
<dbReference type="PROSITE" id="PS50887">
    <property type="entry name" value="GGDEF"/>
    <property type="match status" value="1"/>
</dbReference>
<dbReference type="Gene3D" id="3.30.70.270">
    <property type="match status" value="1"/>
</dbReference>
<dbReference type="InterPro" id="IPR050706">
    <property type="entry name" value="Cyclic-di-GMP_PDE-like"/>
</dbReference>
<dbReference type="PANTHER" id="PTHR33121">
    <property type="entry name" value="CYCLIC DI-GMP PHOSPHODIESTERASE PDEF"/>
    <property type="match status" value="1"/>
</dbReference>
<evidence type="ECO:0000259" key="1">
    <source>
        <dbReference type="PROSITE" id="PS50883"/>
    </source>
</evidence>
<dbReference type="InterPro" id="IPR035919">
    <property type="entry name" value="EAL_sf"/>
</dbReference>
<sequence length="529" mass="54647">MYVLSFRQLDELLQLTSGAGWAVVGARRLEPGAFADSGASVAVVDARGSFADGLDAMRALAPEVERAGAALLALVSHRDAGAIGSVHEAGATHFLLSPAGEGEFVHAIRFAERFAERLGRRGTPSLGRRRGDPVAVAAVGDAVRRWAAGRLAAGRPVVAARAALASFDLVNSAHGRAAGDLILDEAAERLRSVADELFAGEAMVARGSGPEFLLAGDGARASGEALSARIADALTRPFGRALVGARVGAASSRPGEDAGALLRRAGDALGPAEEGGAIEELAVELHHAIGGGQIGVLFQPQVEIASGRIVGVEALARWEHPKRGTVGADALFMAAERAGLAAALSEHVQGVALREAARWPAALDALRLSINVTAEDLAGADFADRLLARVEEAGFPRARLTVEVTETGLIADLDRAGALLGRLREAGCRTAIDDFGTGYSSLAYLNALPLDYLKVDKALVRGVERDGRERVVAQGVLALARSLGLHVVAEGVETEAQRDLLAAHGCELYQGFLCAGAVSVGELVGLVSS</sequence>
<dbReference type="SUPFAM" id="SSF55073">
    <property type="entry name" value="Nucleotide cyclase"/>
    <property type="match status" value="1"/>
</dbReference>
<reference evidence="4" key="1">
    <citation type="submission" date="2017-09" db="EMBL/GenBank/DDBJ databases">
        <authorList>
            <person name="Feng G."/>
            <person name="Zhu H."/>
        </authorList>
    </citation>
    <scope>NUCLEOTIDE SEQUENCE [LARGE SCALE GENOMIC DNA]</scope>
    <source>
        <strain evidence="4">1PNM-20</strain>
    </source>
</reference>
<dbReference type="SUPFAM" id="SSF141868">
    <property type="entry name" value="EAL domain-like"/>
    <property type="match status" value="1"/>
</dbReference>
<feature type="domain" description="GGDEF" evidence="2">
    <location>
        <begin position="155"/>
        <end position="285"/>
    </location>
</feature>
<dbReference type="GO" id="GO:0071111">
    <property type="term" value="F:cyclic-guanylate-specific phosphodiesterase activity"/>
    <property type="evidence" value="ECO:0007669"/>
    <property type="project" value="InterPro"/>
</dbReference>
<dbReference type="AlphaFoldDB" id="A0A2A2SJW6"/>
<dbReference type="InterPro" id="IPR001633">
    <property type="entry name" value="EAL_dom"/>
</dbReference>
<protein>
    <submittedName>
        <fullName evidence="3">GGDEF-domain containing protein</fullName>
    </submittedName>
</protein>